<dbReference type="PANTHER" id="PTHR24322:SF736">
    <property type="entry name" value="RETINOL DEHYDROGENASE 10"/>
    <property type="match status" value="1"/>
</dbReference>
<name>A0A6A5WZR7_9PLEO</name>
<sequence length="357" mass="39088">MSAVTQPISSLLSFTVKNTVFNPVITASLLYILTRGPESLRRRLIGQFAYLQDPGRLATIINVLKGLVSFAVINRVNGQFNKMALNAWRVKSEKKRWNLAKEIAVITGGCSGIGALTVKGLAERGVRVAVLDIQGLPESLRDNANVKFFECDITNPDSVTASAERIRATWGSPSILINNAGVAQAHTILDTSHEWLRKIFDVNLLSNFTTIKAFLPDMIAQNKGHIVSVASLASFITVAGMVDYCATKAGLLSLHEGLNQELRHRYNAPNVLTTSIHPNWVRTPLIQSWESSLKALRTDLLDPQTVADSIVAQIVKCEGAQICLPDRAGKIGLLRGFPNWLQEVARDGTKNATNMKH</sequence>
<comment type="similarity">
    <text evidence="2 12">Belongs to the short-chain dehydrogenases/reductases (SDR) family.</text>
</comment>
<dbReference type="EMBL" id="ML977574">
    <property type="protein sequence ID" value="KAF2003026.1"/>
    <property type="molecule type" value="Genomic_DNA"/>
</dbReference>
<keyword evidence="4" id="KW-0521">NADP</keyword>
<evidence type="ECO:0000256" key="9">
    <source>
        <dbReference type="ARBA" id="ARBA00059620"/>
    </source>
</evidence>
<evidence type="ECO:0000256" key="3">
    <source>
        <dbReference type="ARBA" id="ARBA00022692"/>
    </source>
</evidence>
<evidence type="ECO:0000313" key="13">
    <source>
        <dbReference type="EMBL" id="KAF2003026.1"/>
    </source>
</evidence>
<evidence type="ECO:0000256" key="2">
    <source>
        <dbReference type="ARBA" id="ARBA00006484"/>
    </source>
</evidence>
<dbReference type="CDD" id="cd05339">
    <property type="entry name" value="17beta-HSDXI-like_SDR_c"/>
    <property type="match status" value="1"/>
</dbReference>
<keyword evidence="5" id="KW-1133">Transmembrane helix</keyword>
<dbReference type="GO" id="GO:0016020">
    <property type="term" value="C:membrane"/>
    <property type="evidence" value="ECO:0007669"/>
    <property type="project" value="UniProtKB-SubCell"/>
</dbReference>
<keyword evidence="6" id="KW-0560">Oxidoreductase</keyword>
<gene>
    <name evidence="13" type="ORF">P154DRAFT_544072</name>
</gene>
<keyword evidence="3" id="KW-0812">Transmembrane</keyword>
<dbReference type="PRINTS" id="PR00081">
    <property type="entry name" value="GDHRDH"/>
</dbReference>
<dbReference type="InterPro" id="IPR002347">
    <property type="entry name" value="SDR_fam"/>
</dbReference>
<dbReference type="GO" id="GO:0052650">
    <property type="term" value="F:all-trans-retinol dehydrogenase (NADP+) activity"/>
    <property type="evidence" value="ECO:0007669"/>
    <property type="project" value="UniProtKB-ARBA"/>
</dbReference>
<evidence type="ECO:0000256" key="12">
    <source>
        <dbReference type="RuleBase" id="RU000363"/>
    </source>
</evidence>
<evidence type="ECO:0000256" key="10">
    <source>
        <dbReference type="ARBA" id="ARBA00068717"/>
    </source>
</evidence>
<reference evidence="13" key="1">
    <citation type="journal article" date="2020" name="Stud. Mycol.">
        <title>101 Dothideomycetes genomes: a test case for predicting lifestyles and emergence of pathogens.</title>
        <authorList>
            <person name="Haridas S."/>
            <person name="Albert R."/>
            <person name="Binder M."/>
            <person name="Bloem J."/>
            <person name="Labutti K."/>
            <person name="Salamov A."/>
            <person name="Andreopoulos B."/>
            <person name="Baker S."/>
            <person name="Barry K."/>
            <person name="Bills G."/>
            <person name="Bluhm B."/>
            <person name="Cannon C."/>
            <person name="Castanera R."/>
            <person name="Culley D."/>
            <person name="Daum C."/>
            <person name="Ezra D."/>
            <person name="Gonzalez J."/>
            <person name="Henrissat B."/>
            <person name="Kuo A."/>
            <person name="Liang C."/>
            <person name="Lipzen A."/>
            <person name="Lutzoni F."/>
            <person name="Magnuson J."/>
            <person name="Mondo S."/>
            <person name="Nolan M."/>
            <person name="Ohm R."/>
            <person name="Pangilinan J."/>
            <person name="Park H.-J."/>
            <person name="Ramirez L."/>
            <person name="Alfaro M."/>
            <person name="Sun H."/>
            <person name="Tritt A."/>
            <person name="Yoshinaga Y."/>
            <person name="Zwiers L.-H."/>
            <person name="Turgeon B."/>
            <person name="Goodwin S."/>
            <person name="Spatafora J."/>
            <person name="Crous P."/>
            <person name="Grigoriev I."/>
        </authorList>
    </citation>
    <scope>NUCLEOTIDE SEQUENCE</scope>
    <source>
        <strain evidence="13">CBS 123094</strain>
    </source>
</reference>
<comment type="subcellular location">
    <subcellularLocation>
        <location evidence="1">Membrane</location>
        <topology evidence="1">Multi-pass membrane protein</topology>
    </subcellularLocation>
</comment>
<keyword evidence="7" id="KW-0443">Lipid metabolism</keyword>
<dbReference type="AlphaFoldDB" id="A0A6A5WZR7"/>
<dbReference type="InterPro" id="IPR036291">
    <property type="entry name" value="NAD(P)-bd_dom_sf"/>
</dbReference>
<keyword evidence="14" id="KW-1185">Reference proteome</keyword>
<dbReference type="PRINTS" id="PR00080">
    <property type="entry name" value="SDRFAMILY"/>
</dbReference>
<protein>
    <recommendedName>
        <fullName evidence="10">Short-chain dehydrogenase/reductase 3</fullName>
    </recommendedName>
    <alternativeName>
        <fullName evidence="11">Retinal short-chain dehydrogenase/reductase 1</fullName>
    </alternativeName>
</protein>
<dbReference type="OrthoDB" id="10253736at2759"/>
<evidence type="ECO:0000313" key="14">
    <source>
        <dbReference type="Proteomes" id="UP000799779"/>
    </source>
</evidence>
<dbReference type="PANTHER" id="PTHR24322">
    <property type="entry name" value="PKSB"/>
    <property type="match status" value="1"/>
</dbReference>
<keyword evidence="8" id="KW-0472">Membrane</keyword>
<dbReference type="SUPFAM" id="SSF51735">
    <property type="entry name" value="NAD(P)-binding Rossmann-fold domains"/>
    <property type="match status" value="1"/>
</dbReference>
<evidence type="ECO:0000256" key="8">
    <source>
        <dbReference type="ARBA" id="ARBA00023136"/>
    </source>
</evidence>
<evidence type="ECO:0000256" key="4">
    <source>
        <dbReference type="ARBA" id="ARBA00022857"/>
    </source>
</evidence>
<comment type="function">
    <text evidence="9">Catalyzes the reduction of all-trans-retinal to all-trans-retinol in the presence of NADPH.</text>
</comment>
<dbReference type="Proteomes" id="UP000799779">
    <property type="component" value="Unassembled WGS sequence"/>
</dbReference>
<evidence type="ECO:0000256" key="7">
    <source>
        <dbReference type="ARBA" id="ARBA00023098"/>
    </source>
</evidence>
<dbReference type="Gene3D" id="3.40.50.720">
    <property type="entry name" value="NAD(P)-binding Rossmann-like Domain"/>
    <property type="match status" value="1"/>
</dbReference>
<evidence type="ECO:0000256" key="6">
    <source>
        <dbReference type="ARBA" id="ARBA00023002"/>
    </source>
</evidence>
<evidence type="ECO:0000256" key="5">
    <source>
        <dbReference type="ARBA" id="ARBA00022989"/>
    </source>
</evidence>
<dbReference type="FunFam" id="3.40.50.720:FF:000131">
    <property type="entry name" value="Short-chain dehydrogenase/reductase 3"/>
    <property type="match status" value="1"/>
</dbReference>
<proteinExistence type="inferred from homology"/>
<organism evidence="13 14">
    <name type="scientific">Amniculicola lignicola CBS 123094</name>
    <dbReference type="NCBI Taxonomy" id="1392246"/>
    <lineage>
        <taxon>Eukaryota</taxon>
        <taxon>Fungi</taxon>
        <taxon>Dikarya</taxon>
        <taxon>Ascomycota</taxon>
        <taxon>Pezizomycotina</taxon>
        <taxon>Dothideomycetes</taxon>
        <taxon>Pleosporomycetidae</taxon>
        <taxon>Pleosporales</taxon>
        <taxon>Amniculicolaceae</taxon>
        <taxon>Amniculicola</taxon>
    </lineage>
</organism>
<evidence type="ECO:0000256" key="1">
    <source>
        <dbReference type="ARBA" id="ARBA00004141"/>
    </source>
</evidence>
<accession>A0A6A5WZR7</accession>
<dbReference type="Pfam" id="PF00106">
    <property type="entry name" value="adh_short"/>
    <property type="match status" value="1"/>
</dbReference>
<evidence type="ECO:0000256" key="11">
    <source>
        <dbReference type="ARBA" id="ARBA00082544"/>
    </source>
</evidence>